<feature type="domain" description="Fatty acid desaturase" evidence="13">
    <location>
        <begin position="112"/>
        <end position="331"/>
    </location>
</feature>
<dbReference type="PANTHER" id="PTHR38674">
    <property type="entry name" value="ALKANE 1-MONOOXYGENASE 1"/>
    <property type="match status" value="1"/>
</dbReference>
<dbReference type="CDD" id="cd03512">
    <property type="entry name" value="Alkane-hydroxylase"/>
    <property type="match status" value="1"/>
</dbReference>
<comment type="subcellular location">
    <subcellularLocation>
        <location evidence="1">Cell inner membrane</location>
        <topology evidence="1">Multi-pass membrane protein</topology>
    </subcellularLocation>
</comment>
<keyword evidence="3" id="KW-1003">Cell membrane</keyword>
<dbReference type="RefSeq" id="WP_074870650.1">
    <property type="nucleotide sequence ID" value="NZ_FOAS01000024.1"/>
</dbReference>
<reference evidence="14 15" key="1">
    <citation type="submission" date="2016-10" db="EMBL/GenBank/DDBJ databases">
        <authorList>
            <person name="de Groot N.N."/>
        </authorList>
    </citation>
    <scope>NUCLEOTIDE SEQUENCE [LARGE SCALE GENOMIC DNA]</scope>
    <source>
        <strain evidence="14 15">JCM 19513</strain>
    </source>
</reference>
<keyword evidence="9" id="KW-0408">Iron</keyword>
<keyword evidence="6" id="KW-0479">Metal-binding</keyword>
<evidence type="ECO:0000256" key="9">
    <source>
        <dbReference type="ARBA" id="ARBA00023004"/>
    </source>
</evidence>
<evidence type="ECO:0000256" key="1">
    <source>
        <dbReference type="ARBA" id="ARBA00004429"/>
    </source>
</evidence>
<evidence type="ECO:0000256" key="3">
    <source>
        <dbReference type="ARBA" id="ARBA00022475"/>
    </source>
</evidence>
<evidence type="ECO:0000256" key="10">
    <source>
        <dbReference type="ARBA" id="ARBA00023033"/>
    </source>
</evidence>
<sequence length="391" mass="44703">MNTTLAAPYHDRKRYLWLVSLLVPCLALVGPALYLWHSPNLLWLWIAPGFAYIAIPVLDVLLGEDTSNPPEEAVPALEADPYYRYITYALVPILWLSFIVNAAFVGSVELPWHGILAVVLSAGGTCGFGLNLGHELGHKKTSLERWLAKITLALGCYGHFFVEHNRGHHKDVATPEDPASSRMGESIYRFMFRELPGAFFRAWDLEAERLYRSGRSVWSLENEVLQPALISVVLYAVLIGLFGLELLPFLLMTAFWGAFQLTSANYIEHYGLLRQKRDNGRYEQCQPHHSWNSNHLFSNWALFHLQRHSDHHAHPTRRYQSLRDFANLPRLPNGYFGMYLIAYIPPLWFAVMNPRLIQQVQGDSSRINFEPAKRQQLEAQYQLHPATEALA</sequence>
<evidence type="ECO:0000256" key="11">
    <source>
        <dbReference type="ARBA" id="ARBA00023136"/>
    </source>
</evidence>
<protein>
    <submittedName>
        <fullName evidence="14">Alkane 1-monooxygenase</fullName>
    </submittedName>
</protein>
<accession>A0A1H7T5B5</accession>
<dbReference type="Proteomes" id="UP000185766">
    <property type="component" value="Unassembled WGS sequence"/>
</dbReference>
<feature type="transmembrane region" description="Helical" evidence="12">
    <location>
        <begin position="110"/>
        <end position="132"/>
    </location>
</feature>
<feature type="transmembrane region" description="Helical" evidence="12">
    <location>
        <begin position="42"/>
        <end position="62"/>
    </location>
</feature>
<keyword evidence="15" id="KW-1185">Reference proteome</keyword>
<gene>
    <name evidence="14" type="ORF">SAMN05216214_1242</name>
</gene>
<dbReference type="GO" id="GO:0046872">
    <property type="term" value="F:metal ion binding"/>
    <property type="evidence" value="ECO:0007669"/>
    <property type="project" value="UniProtKB-KW"/>
</dbReference>
<dbReference type="GO" id="GO:0005886">
    <property type="term" value="C:plasma membrane"/>
    <property type="evidence" value="ECO:0007669"/>
    <property type="project" value="UniProtKB-SubCell"/>
</dbReference>
<evidence type="ECO:0000256" key="5">
    <source>
        <dbReference type="ARBA" id="ARBA00022692"/>
    </source>
</evidence>
<dbReference type="InterPro" id="IPR005804">
    <property type="entry name" value="FA_desaturase_dom"/>
</dbReference>
<dbReference type="InterPro" id="IPR033885">
    <property type="entry name" value="AlkB/XylM"/>
</dbReference>
<dbReference type="STRING" id="1429083.GCA_001885685_02484"/>
<feature type="transmembrane region" description="Helical" evidence="12">
    <location>
        <begin position="15"/>
        <end position="36"/>
    </location>
</feature>
<keyword evidence="7 12" id="KW-1133">Transmembrane helix</keyword>
<dbReference type="AlphaFoldDB" id="A0A1H7T5B5"/>
<evidence type="ECO:0000259" key="13">
    <source>
        <dbReference type="Pfam" id="PF00487"/>
    </source>
</evidence>
<evidence type="ECO:0000256" key="6">
    <source>
        <dbReference type="ARBA" id="ARBA00022723"/>
    </source>
</evidence>
<evidence type="ECO:0000313" key="14">
    <source>
        <dbReference type="EMBL" id="SEL80041.1"/>
    </source>
</evidence>
<organism evidence="14 15">
    <name type="scientific">Atopomonas hussainii</name>
    <dbReference type="NCBI Taxonomy" id="1429083"/>
    <lineage>
        <taxon>Bacteria</taxon>
        <taxon>Pseudomonadati</taxon>
        <taxon>Pseudomonadota</taxon>
        <taxon>Gammaproteobacteria</taxon>
        <taxon>Pseudomonadales</taxon>
        <taxon>Pseudomonadaceae</taxon>
        <taxon>Atopomonas</taxon>
    </lineage>
</organism>
<evidence type="ECO:0000313" key="15">
    <source>
        <dbReference type="Proteomes" id="UP000185766"/>
    </source>
</evidence>
<dbReference type="EMBL" id="FOAS01000024">
    <property type="protein sequence ID" value="SEL80041.1"/>
    <property type="molecule type" value="Genomic_DNA"/>
</dbReference>
<dbReference type="GO" id="GO:0004497">
    <property type="term" value="F:monooxygenase activity"/>
    <property type="evidence" value="ECO:0007669"/>
    <property type="project" value="UniProtKB-KW"/>
</dbReference>
<evidence type="ECO:0000256" key="2">
    <source>
        <dbReference type="ARBA" id="ARBA00010823"/>
    </source>
</evidence>
<evidence type="ECO:0000256" key="4">
    <source>
        <dbReference type="ARBA" id="ARBA00022519"/>
    </source>
</evidence>
<evidence type="ECO:0000256" key="12">
    <source>
        <dbReference type="SAM" id="Phobius"/>
    </source>
</evidence>
<feature type="transmembrane region" description="Helical" evidence="12">
    <location>
        <begin position="82"/>
        <end position="104"/>
    </location>
</feature>
<name>A0A1H7T5B5_9GAMM</name>
<comment type="similarity">
    <text evidence="2">Belongs to the fatty acid desaturase type 1 family. AlkB subfamily.</text>
</comment>
<keyword evidence="10 14" id="KW-0503">Monooxygenase</keyword>
<keyword evidence="5 12" id="KW-0812">Transmembrane</keyword>
<keyword evidence="8" id="KW-0560">Oxidoreductase</keyword>
<dbReference type="PANTHER" id="PTHR38674:SF1">
    <property type="entry name" value="ALKANE 1-MONOOXYGENASE 1"/>
    <property type="match status" value="1"/>
</dbReference>
<proteinExistence type="inferred from homology"/>
<keyword evidence="4" id="KW-0997">Cell inner membrane</keyword>
<dbReference type="Pfam" id="PF00487">
    <property type="entry name" value="FA_desaturase"/>
    <property type="match status" value="1"/>
</dbReference>
<dbReference type="GO" id="GO:0006629">
    <property type="term" value="P:lipid metabolic process"/>
    <property type="evidence" value="ECO:0007669"/>
    <property type="project" value="InterPro"/>
</dbReference>
<keyword evidence="11 12" id="KW-0472">Membrane</keyword>
<evidence type="ECO:0000256" key="7">
    <source>
        <dbReference type="ARBA" id="ARBA00022989"/>
    </source>
</evidence>
<evidence type="ECO:0000256" key="8">
    <source>
        <dbReference type="ARBA" id="ARBA00023002"/>
    </source>
</evidence>